<comment type="caution">
    <text evidence="1">The sequence shown here is derived from an EMBL/GenBank/DDBJ whole genome shotgun (WGS) entry which is preliminary data.</text>
</comment>
<dbReference type="InterPro" id="IPR027417">
    <property type="entry name" value="P-loop_NTPase"/>
</dbReference>
<organism evidence="1 2">
    <name type="scientific">Folsomia candida</name>
    <name type="common">Springtail</name>
    <dbReference type="NCBI Taxonomy" id="158441"/>
    <lineage>
        <taxon>Eukaryota</taxon>
        <taxon>Metazoa</taxon>
        <taxon>Ecdysozoa</taxon>
        <taxon>Arthropoda</taxon>
        <taxon>Hexapoda</taxon>
        <taxon>Collembola</taxon>
        <taxon>Entomobryomorpha</taxon>
        <taxon>Isotomoidea</taxon>
        <taxon>Isotomidae</taxon>
        <taxon>Proisotominae</taxon>
        <taxon>Folsomia</taxon>
    </lineage>
</organism>
<reference evidence="1 2" key="1">
    <citation type="submission" date="2015-12" db="EMBL/GenBank/DDBJ databases">
        <title>The genome of Folsomia candida.</title>
        <authorList>
            <person name="Faddeeva A."/>
            <person name="Derks M.F."/>
            <person name="Anvar Y."/>
            <person name="Smit S."/>
            <person name="Van Straalen N."/>
            <person name="Roelofs D."/>
        </authorList>
    </citation>
    <scope>NUCLEOTIDE SEQUENCE [LARGE SCALE GENOMIC DNA]</scope>
    <source>
        <strain evidence="1 2">VU population</strain>
        <tissue evidence="1">Whole body</tissue>
    </source>
</reference>
<name>A0A226EA83_FOLCA</name>
<dbReference type="EMBL" id="LNIX01000005">
    <property type="protein sequence ID" value="OXA53977.1"/>
    <property type="molecule type" value="Genomic_DNA"/>
</dbReference>
<sequence>MWRYLLACLETPFPPLAWDITPREHRQIPFVIGTDKITTITGQLEAKFTLKTVIIHTFGNNKAKKISIVEDEPFKRPNSTPGLPFYGRRPELVQLEESFTNCKLQSQYVYITGPPAIGKSELIYNVSLRTHDLEQFLYDFYNFSKTLIVINSRRDFEEILPDNISKEVCHLLHGHPLALHHFVSFANTRYPNWVNFNDRITQSITLYKDNPLEILESKLFPNFPAACESSVISKFSKVLSQIIPEIKYTRKVANLILLLSRSGRCGISMKILLKVQTMIGFKMDGRMLKLIEKFESQSVIMRQNGNLVVHPIFILVLEREVRERCIYLELEKVKNFDVIFEPDETRELERLGLSNILGDDRQDQEIVSSQWHWCQLLSTAKTTVKEYSIYSTLHYSAKPALAFVWLENSTLPTDLGSIEEQIVLEYILVVPCVHASNNFGMETGPKATQFVTDLQPKSMDTK</sequence>
<gene>
    <name evidence="1" type="ORF">Fcan01_11356</name>
</gene>
<evidence type="ECO:0000313" key="1">
    <source>
        <dbReference type="EMBL" id="OXA53977.1"/>
    </source>
</evidence>
<dbReference type="AlphaFoldDB" id="A0A226EA83"/>
<protein>
    <submittedName>
        <fullName evidence="1">Uncharacterized protein</fullName>
    </submittedName>
</protein>
<proteinExistence type="predicted"/>
<accession>A0A226EA83</accession>
<dbReference type="Proteomes" id="UP000198287">
    <property type="component" value="Unassembled WGS sequence"/>
</dbReference>
<dbReference type="Gene3D" id="3.40.50.300">
    <property type="entry name" value="P-loop containing nucleotide triphosphate hydrolases"/>
    <property type="match status" value="1"/>
</dbReference>
<evidence type="ECO:0000313" key="2">
    <source>
        <dbReference type="Proteomes" id="UP000198287"/>
    </source>
</evidence>
<keyword evidence="2" id="KW-1185">Reference proteome</keyword>